<dbReference type="PROSITE" id="PS51278">
    <property type="entry name" value="GATASE_TYPE_2"/>
    <property type="match status" value="1"/>
</dbReference>
<comment type="catalytic activity">
    <reaction evidence="6">
        <text>L-aspartate + L-glutamine + ATP + H2O = L-asparagine + L-glutamate + AMP + diphosphate + H(+)</text>
        <dbReference type="Rhea" id="RHEA:12228"/>
        <dbReference type="ChEBI" id="CHEBI:15377"/>
        <dbReference type="ChEBI" id="CHEBI:15378"/>
        <dbReference type="ChEBI" id="CHEBI:29985"/>
        <dbReference type="ChEBI" id="CHEBI:29991"/>
        <dbReference type="ChEBI" id="CHEBI:30616"/>
        <dbReference type="ChEBI" id="CHEBI:33019"/>
        <dbReference type="ChEBI" id="CHEBI:58048"/>
        <dbReference type="ChEBI" id="CHEBI:58359"/>
        <dbReference type="ChEBI" id="CHEBI:456215"/>
        <dbReference type="EC" id="6.3.5.4"/>
    </reaction>
</comment>
<dbReference type="GO" id="GO:0005524">
    <property type="term" value="F:ATP binding"/>
    <property type="evidence" value="ECO:0007669"/>
    <property type="project" value="UniProtKB-KW"/>
</dbReference>
<feature type="binding site" evidence="7">
    <location>
        <position position="100"/>
    </location>
    <ligand>
        <name>L-glutamine</name>
        <dbReference type="ChEBI" id="CHEBI:58359"/>
    </ligand>
</feature>
<evidence type="ECO:0000259" key="8">
    <source>
        <dbReference type="PROSITE" id="PS51278"/>
    </source>
</evidence>
<dbReference type="InterPro" id="IPR017932">
    <property type="entry name" value="GATase_2_dom"/>
</dbReference>
<gene>
    <name evidence="9" type="ORF">MUY27_05755</name>
</gene>
<protein>
    <recommendedName>
        <fullName evidence="3">asparagine synthase (glutamine-hydrolyzing)</fullName>
        <ecNumber evidence="3">6.3.5.4</ecNumber>
    </recommendedName>
</protein>
<dbReference type="Pfam" id="PF00733">
    <property type="entry name" value="Asn_synthase"/>
    <property type="match status" value="2"/>
</dbReference>
<dbReference type="SUPFAM" id="SSF52402">
    <property type="entry name" value="Adenine nucleotide alpha hydrolases-like"/>
    <property type="match status" value="1"/>
</dbReference>
<evidence type="ECO:0000256" key="1">
    <source>
        <dbReference type="ARBA" id="ARBA00005187"/>
    </source>
</evidence>
<accession>A0A9X1X3X0</accession>
<reference evidence="9" key="1">
    <citation type="submission" date="2022-04" db="EMBL/GenBank/DDBJ databases">
        <title>Mucilaginibacter sp. RS28 isolated from freshwater.</title>
        <authorList>
            <person name="Ko S.-R."/>
        </authorList>
    </citation>
    <scope>NUCLEOTIDE SEQUENCE</scope>
    <source>
        <strain evidence="9">RS28</strain>
    </source>
</reference>
<dbReference type="EC" id="6.3.5.4" evidence="3"/>
<dbReference type="EMBL" id="JALJEJ010000002">
    <property type="protein sequence ID" value="MCJ8209203.1"/>
    <property type="molecule type" value="Genomic_DNA"/>
</dbReference>
<keyword evidence="5 7" id="KW-0067">ATP-binding</keyword>
<evidence type="ECO:0000256" key="2">
    <source>
        <dbReference type="ARBA" id="ARBA00005752"/>
    </source>
</evidence>
<dbReference type="GO" id="GO:0006529">
    <property type="term" value="P:asparagine biosynthetic process"/>
    <property type="evidence" value="ECO:0007669"/>
    <property type="project" value="InterPro"/>
</dbReference>
<dbReference type="Gene3D" id="3.60.20.10">
    <property type="entry name" value="Glutamine Phosphoribosylpyrophosphate, subunit 1, domain 1"/>
    <property type="match status" value="1"/>
</dbReference>
<dbReference type="GO" id="GO:0004066">
    <property type="term" value="F:asparagine synthase (glutamine-hydrolyzing) activity"/>
    <property type="evidence" value="ECO:0007669"/>
    <property type="project" value="UniProtKB-EC"/>
</dbReference>
<dbReference type="PIRSF" id="PIRSF001589">
    <property type="entry name" value="Asn_synthetase_glu-h"/>
    <property type="match status" value="1"/>
</dbReference>
<comment type="caution">
    <text evidence="9">The sequence shown here is derived from an EMBL/GenBank/DDBJ whole genome shotgun (WGS) entry which is preliminary data.</text>
</comment>
<evidence type="ECO:0000256" key="4">
    <source>
        <dbReference type="ARBA" id="ARBA00022741"/>
    </source>
</evidence>
<dbReference type="InterPro" id="IPR014729">
    <property type="entry name" value="Rossmann-like_a/b/a_fold"/>
</dbReference>
<dbReference type="InterPro" id="IPR006426">
    <property type="entry name" value="Asn_synth_AEB"/>
</dbReference>
<dbReference type="SUPFAM" id="SSF56235">
    <property type="entry name" value="N-terminal nucleophile aminohydrolases (Ntn hydrolases)"/>
    <property type="match status" value="1"/>
</dbReference>
<dbReference type="RefSeq" id="WP_245129032.1">
    <property type="nucleotide sequence ID" value="NZ_JALJEJ010000002.1"/>
</dbReference>
<organism evidence="9 10">
    <name type="scientific">Mucilaginibacter straminoryzae</name>
    <dbReference type="NCBI Taxonomy" id="2932774"/>
    <lineage>
        <taxon>Bacteria</taxon>
        <taxon>Pseudomonadati</taxon>
        <taxon>Bacteroidota</taxon>
        <taxon>Sphingobacteriia</taxon>
        <taxon>Sphingobacteriales</taxon>
        <taxon>Sphingobacteriaceae</taxon>
        <taxon>Mucilaginibacter</taxon>
    </lineage>
</organism>
<evidence type="ECO:0000256" key="5">
    <source>
        <dbReference type="ARBA" id="ARBA00022840"/>
    </source>
</evidence>
<dbReference type="PANTHER" id="PTHR43284">
    <property type="entry name" value="ASPARAGINE SYNTHETASE (GLUTAMINE-HYDROLYZING)"/>
    <property type="match status" value="1"/>
</dbReference>
<name>A0A9X1X3X0_9SPHI</name>
<dbReference type="Proteomes" id="UP001139450">
    <property type="component" value="Unassembled WGS sequence"/>
</dbReference>
<keyword evidence="10" id="KW-1185">Reference proteome</keyword>
<comment type="pathway">
    <text evidence="1">Amino-acid biosynthesis; L-asparagine biosynthesis; L-asparagine from L-aspartate (L-Gln route): step 1/1.</text>
</comment>
<feature type="domain" description="Glutamine amidotransferase type-2" evidence="8">
    <location>
        <begin position="2"/>
        <end position="214"/>
    </location>
</feature>
<dbReference type="Pfam" id="PF13537">
    <property type="entry name" value="GATase_7"/>
    <property type="match status" value="1"/>
</dbReference>
<dbReference type="InterPro" id="IPR029055">
    <property type="entry name" value="Ntn_hydrolases_N"/>
</dbReference>
<evidence type="ECO:0000256" key="6">
    <source>
        <dbReference type="ARBA" id="ARBA00048741"/>
    </source>
</evidence>
<dbReference type="InterPro" id="IPR051786">
    <property type="entry name" value="ASN_synthetase/amidase"/>
</dbReference>
<sequence length="609" mass="69566">MSGFVGLIASDNRYNASSVLDKCQEEISRCCNDHLGRHQSPLIDLRFGWLKVDDDTDDDIQPFTDDAKVYITGDVRLDNRERLIELMQQKGVAVDNKIPDSHLVLYAFKTWEEGMMKYLAGDFSFAIWNEATETLFCARDHFGLVPFYYANTEHGFLFSNYYRCLKHVPNLFDELRTNVLQDYFFCGRNDSVEHTIYTKLFKLPPAHQISLKKGKLEISRYWSGTQKNTPVEKLTTSAYVARFYDILERSVGDRVRSKHVSCHLSGGMDSSSVTALTAKNHKERYGSAMGLNAYNFTLETNVVESETFYSKIIAEHLGIPLRHYLADQLAGHHAKDDQTWYPEPAGSLATVPDGGMLRDTLQRSRITLTGFGGDPLFGCQDEIWSSRILLNGVFKTVLDWGKFVVIHKRIPRLNVSTKKKKRKLAAKPFFSPPSWIREDFIDEEYLKAKIELAASPQALADGMSTHPFWPYLFEIGHPGFTGMKMKYLHPFFSLELFEFIKIVPPHLLNQKLILRAAMVEELPAVVVHRQKTLAYSFSRIQNLKKSGLLEFLKDKISSAPDFIKGVIDEPALHKEISDSELLKKADTKKIEALANILLWGLYDYRQTAN</sequence>
<dbReference type="PANTHER" id="PTHR43284:SF1">
    <property type="entry name" value="ASPARAGINE SYNTHETASE"/>
    <property type="match status" value="1"/>
</dbReference>
<dbReference type="AlphaFoldDB" id="A0A9X1X3X0"/>
<keyword evidence="4 7" id="KW-0547">Nucleotide-binding</keyword>
<proteinExistence type="inferred from homology"/>
<dbReference type="Gene3D" id="3.40.50.620">
    <property type="entry name" value="HUPs"/>
    <property type="match status" value="1"/>
</dbReference>
<evidence type="ECO:0000256" key="3">
    <source>
        <dbReference type="ARBA" id="ARBA00012737"/>
    </source>
</evidence>
<evidence type="ECO:0000313" key="9">
    <source>
        <dbReference type="EMBL" id="MCJ8209203.1"/>
    </source>
</evidence>
<comment type="similarity">
    <text evidence="2">Belongs to the asparagine synthetase family.</text>
</comment>
<dbReference type="InterPro" id="IPR001962">
    <property type="entry name" value="Asn_synthase"/>
</dbReference>
<evidence type="ECO:0000313" key="10">
    <source>
        <dbReference type="Proteomes" id="UP001139450"/>
    </source>
</evidence>
<evidence type="ECO:0000256" key="7">
    <source>
        <dbReference type="PIRSR" id="PIRSR001589-2"/>
    </source>
</evidence>